<protein>
    <submittedName>
        <fullName evidence="2">Uncharacterized protein</fullName>
    </submittedName>
</protein>
<dbReference type="AlphaFoldDB" id="C5J8D5"/>
<feature type="transmembrane region" description="Helical" evidence="1">
    <location>
        <begin position="37"/>
        <end position="55"/>
    </location>
</feature>
<proteinExistence type="evidence at transcript level"/>
<keyword evidence="1" id="KW-0472">Membrane</keyword>
<feature type="non-terminal residue" evidence="2">
    <location>
        <position position="61"/>
    </location>
</feature>
<evidence type="ECO:0000313" key="2">
    <source>
        <dbReference type="EMBL" id="CAX51440.1"/>
    </source>
</evidence>
<sequence length="61" mass="7521">MLLYSSFSSSILICVYYYLLYDNLIHHFIAFVLYQHFNYTLCLILISWLHNMLIFKLQFIY</sequence>
<name>C5J8D5_OPICY</name>
<reference evidence="2" key="1">
    <citation type="journal article" date="2009" name="Toxicon">
        <title>Cloning and characterization of cDNA sequences encoding for new venom peptides of the Brazilian scorpion Opisthacanthus cayaporum.</title>
        <authorList>
            <person name="Silva E.C."/>
            <person name="Camargos T.S."/>
            <person name="Maranhao A.Q."/>
            <person name="Silva-Pereira I."/>
            <person name="Silva L.P."/>
            <person name="Possani L.D."/>
            <person name="Schwartz E.F."/>
        </authorList>
    </citation>
    <scope>NUCLEOTIDE SEQUENCE</scope>
    <source>
        <tissue evidence="2">Venom gland</tissue>
    </source>
</reference>
<keyword evidence="1" id="KW-0812">Transmembrane</keyword>
<dbReference type="EMBL" id="FM998798">
    <property type="protein sequence ID" value="CAX51440.1"/>
    <property type="molecule type" value="mRNA"/>
</dbReference>
<organism evidence="2">
    <name type="scientific">Opisthacanthus cayaporum</name>
    <name type="common">South American scorpion</name>
    <dbReference type="NCBI Taxonomy" id="573324"/>
    <lineage>
        <taxon>Eukaryota</taxon>
        <taxon>Metazoa</taxon>
        <taxon>Ecdysozoa</taxon>
        <taxon>Arthropoda</taxon>
        <taxon>Chelicerata</taxon>
        <taxon>Arachnida</taxon>
        <taxon>Scorpiones</taxon>
        <taxon>Iurida</taxon>
        <taxon>Scorpionoidea</taxon>
        <taxon>Hemiscorpiidae</taxon>
        <taxon>Opisthacanthus</taxon>
    </lineage>
</organism>
<accession>C5J8D5</accession>
<feature type="transmembrane region" description="Helical" evidence="1">
    <location>
        <begin position="6"/>
        <end position="25"/>
    </location>
</feature>
<keyword evidence="1" id="KW-1133">Transmembrane helix</keyword>
<evidence type="ECO:0000256" key="1">
    <source>
        <dbReference type="SAM" id="Phobius"/>
    </source>
</evidence>